<sequence>MRAAIAVARRSREKGNHPFGAILVDERGEILLEAENTVETEGDCTGHAETNLMRLASKGYDKAFLSRCAVYTSTEPCAMCAGAIYWAGVGRVVFGMREAALFEMTGRDPKNPTLQLPCEEVFARGGQTVSVIGPVLEEEARAIHAGFWNPTSNPNPDREG</sequence>
<dbReference type="PROSITE" id="PS51747">
    <property type="entry name" value="CYT_DCMP_DEAMINASES_2"/>
    <property type="match status" value="1"/>
</dbReference>
<proteinExistence type="predicted"/>
<dbReference type="EMBL" id="WXEY01000004">
    <property type="protein sequence ID" value="MZP29222.1"/>
    <property type="molecule type" value="Genomic_DNA"/>
</dbReference>
<dbReference type="PANTHER" id="PTHR11079">
    <property type="entry name" value="CYTOSINE DEAMINASE FAMILY MEMBER"/>
    <property type="match status" value="1"/>
</dbReference>
<dbReference type="GO" id="GO:0008270">
    <property type="term" value="F:zinc ion binding"/>
    <property type="evidence" value="ECO:0007669"/>
    <property type="project" value="InterPro"/>
</dbReference>
<dbReference type="InterPro" id="IPR016192">
    <property type="entry name" value="APOBEC/CMP_deaminase_Zn-bd"/>
</dbReference>
<dbReference type="Proteomes" id="UP000463470">
    <property type="component" value="Unassembled WGS sequence"/>
</dbReference>
<keyword evidence="5" id="KW-1185">Reference proteome</keyword>
<evidence type="ECO:0000256" key="1">
    <source>
        <dbReference type="ARBA" id="ARBA00022723"/>
    </source>
</evidence>
<dbReference type="PANTHER" id="PTHR11079:SF179">
    <property type="entry name" value="TRNA(ADENINE(34)) DEAMINASE, CHLOROPLASTIC"/>
    <property type="match status" value="1"/>
</dbReference>
<dbReference type="AlphaFoldDB" id="A0A845KYZ6"/>
<evidence type="ECO:0000313" key="4">
    <source>
        <dbReference type="EMBL" id="MZP29222.1"/>
    </source>
</evidence>
<evidence type="ECO:0000259" key="3">
    <source>
        <dbReference type="PROSITE" id="PS51747"/>
    </source>
</evidence>
<keyword evidence="1" id="KW-0479">Metal-binding</keyword>
<dbReference type="InterPro" id="IPR002125">
    <property type="entry name" value="CMP_dCMP_dom"/>
</dbReference>
<evidence type="ECO:0000313" key="5">
    <source>
        <dbReference type="Proteomes" id="UP000463470"/>
    </source>
</evidence>
<dbReference type="Gene3D" id="3.40.140.10">
    <property type="entry name" value="Cytidine Deaminase, domain 2"/>
    <property type="match status" value="1"/>
</dbReference>
<dbReference type="CDD" id="cd01285">
    <property type="entry name" value="nucleoside_deaminase"/>
    <property type="match status" value="1"/>
</dbReference>
<dbReference type="PROSITE" id="PS00903">
    <property type="entry name" value="CYT_DCMP_DEAMINASES_1"/>
    <property type="match status" value="1"/>
</dbReference>
<feature type="domain" description="CMP/dCMP-type deaminase" evidence="3">
    <location>
        <begin position="1"/>
        <end position="105"/>
    </location>
</feature>
<name>A0A845KYZ6_9FIRM</name>
<accession>A0A845KYZ6</accession>
<dbReference type="GO" id="GO:0016787">
    <property type="term" value="F:hydrolase activity"/>
    <property type="evidence" value="ECO:0007669"/>
    <property type="project" value="InterPro"/>
</dbReference>
<keyword evidence="2" id="KW-0862">Zinc</keyword>
<protein>
    <submittedName>
        <fullName evidence="4">Nucleoside deaminase</fullName>
    </submittedName>
</protein>
<gene>
    <name evidence="4" type="ORF">GTO91_05820</name>
</gene>
<dbReference type="FunFam" id="3.40.140.10:FF:000051">
    <property type="entry name" value="Nucleoside deaminase"/>
    <property type="match status" value="1"/>
</dbReference>
<reference evidence="4 5" key="1">
    <citation type="submission" date="2020-01" db="EMBL/GenBank/DDBJ databases">
        <title>Whole-genome sequence of Heliobacterium undosum DSM 13378.</title>
        <authorList>
            <person name="Kyndt J.A."/>
            <person name="Meyer T.E."/>
        </authorList>
    </citation>
    <scope>NUCLEOTIDE SEQUENCE [LARGE SCALE GENOMIC DNA]</scope>
    <source>
        <strain evidence="4 5">DSM 13378</strain>
    </source>
</reference>
<comment type="caution">
    <text evidence="4">The sequence shown here is derived from an EMBL/GenBank/DDBJ whole genome shotgun (WGS) entry which is preliminary data.</text>
</comment>
<dbReference type="OrthoDB" id="9802676at2"/>
<organism evidence="4 5">
    <name type="scientific">Heliomicrobium undosum</name>
    <dbReference type="NCBI Taxonomy" id="121734"/>
    <lineage>
        <taxon>Bacteria</taxon>
        <taxon>Bacillati</taxon>
        <taxon>Bacillota</taxon>
        <taxon>Clostridia</taxon>
        <taxon>Eubacteriales</taxon>
        <taxon>Heliobacteriaceae</taxon>
        <taxon>Heliomicrobium</taxon>
    </lineage>
</organism>
<evidence type="ECO:0000256" key="2">
    <source>
        <dbReference type="ARBA" id="ARBA00022833"/>
    </source>
</evidence>
<dbReference type="SUPFAM" id="SSF53927">
    <property type="entry name" value="Cytidine deaminase-like"/>
    <property type="match status" value="1"/>
</dbReference>
<dbReference type="Pfam" id="PF00383">
    <property type="entry name" value="dCMP_cyt_deam_1"/>
    <property type="match status" value="1"/>
</dbReference>
<dbReference type="InterPro" id="IPR016193">
    <property type="entry name" value="Cytidine_deaminase-like"/>
</dbReference>